<reference evidence="3" key="1">
    <citation type="submission" date="2023-05" db="EMBL/GenBank/DDBJ databases">
        <authorList>
            <person name="Huff M."/>
        </authorList>
    </citation>
    <scope>NUCLEOTIDE SEQUENCE</scope>
</reference>
<dbReference type="InterPro" id="IPR000073">
    <property type="entry name" value="AB_hydrolase_1"/>
</dbReference>
<dbReference type="Proteomes" id="UP000834106">
    <property type="component" value="Chromosome 8"/>
</dbReference>
<dbReference type="PANTHER" id="PTHR10992:SF1083">
    <property type="entry name" value="METHYLESTERASE 1"/>
    <property type="match status" value="1"/>
</dbReference>
<evidence type="ECO:0000313" key="4">
    <source>
        <dbReference type="Proteomes" id="UP000834106"/>
    </source>
</evidence>
<proteinExistence type="predicted"/>
<dbReference type="SUPFAM" id="SSF53474">
    <property type="entry name" value="alpha/beta-Hydrolases"/>
    <property type="match status" value="1"/>
</dbReference>
<evidence type="ECO:0000256" key="1">
    <source>
        <dbReference type="ARBA" id="ARBA00022801"/>
    </source>
</evidence>
<name>A0AAD1ZC75_9LAMI</name>
<accession>A0AAD1ZC75</accession>
<dbReference type="InterPro" id="IPR045889">
    <property type="entry name" value="MES/HNL"/>
</dbReference>
<dbReference type="EMBL" id="OU503043">
    <property type="protein sequence ID" value="CAI9766820.1"/>
    <property type="molecule type" value="Genomic_DNA"/>
</dbReference>
<evidence type="ECO:0000313" key="3">
    <source>
        <dbReference type="EMBL" id="CAI9766820.1"/>
    </source>
</evidence>
<dbReference type="GO" id="GO:0009694">
    <property type="term" value="P:jasmonic acid metabolic process"/>
    <property type="evidence" value="ECO:0007669"/>
    <property type="project" value="TreeGrafter"/>
</dbReference>
<dbReference type="PANTHER" id="PTHR10992">
    <property type="entry name" value="METHYLESTERASE FAMILY MEMBER"/>
    <property type="match status" value="1"/>
</dbReference>
<dbReference type="Pfam" id="PF00561">
    <property type="entry name" value="Abhydrolase_1"/>
    <property type="match status" value="1"/>
</dbReference>
<keyword evidence="1" id="KW-0378">Hydrolase</keyword>
<evidence type="ECO:0000259" key="2">
    <source>
        <dbReference type="Pfam" id="PF00561"/>
    </source>
</evidence>
<dbReference type="Gene3D" id="3.40.50.1820">
    <property type="entry name" value="alpha/beta hydrolase"/>
    <property type="match status" value="1"/>
</dbReference>
<keyword evidence="4" id="KW-1185">Reference proteome</keyword>
<dbReference type="GO" id="GO:0009696">
    <property type="term" value="P:salicylic acid metabolic process"/>
    <property type="evidence" value="ECO:0007669"/>
    <property type="project" value="TreeGrafter"/>
</dbReference>
<organism evidence="3 4">
    <name type="scientific">Fraxinus pennsylvanica</name>
    <dbReference type="NCBI Taxonomy" id="56036"/>
    <lineage>
        <taxon>Eukaryota</taxon>
        <taxon>Viridiplantae</taxon>
        <taxon>Streptophyta</taxon>
        <taxon>Embryophyta</taxon>
        <taxon>Tracheophyta</taxon>
        <taxon>Spermatophyta</taxon>
        <taxon>Magnoliopsida</taxon>
        <taxon>eudicotyledons</taxon>
        <taxon>Gunneridae</taxon>
        <taxon>Pentapetalae</taxon>
        <taxon>asterids</taxon>
        <taxon>lamiids</taxon>
        <taxon>Lamiales</taxon>
        <taxon>Oleaceae</taxon>
        <taxon>Oleeae</taxon>
        <taxon>Fraxinus</taxon>
    </lineage>
</organism>
<dbReference type="AlphaFoldDB" id="A0AAD1ZC75"/>
<protein>
    <recommendedName>
        <fullName evidence="2">AB hydrolase-1 domain-containing protein</fullName>
    </recommendedName>
</protein>
<dbReference type="GO" id="GO:0080030">
    <property type="term" value="F:methyl indole-3-acetate esterase activity"/>
    <property type="evidence" value="ECO:0007669"/>
    <property type="project" value="TreeGrafter"/>
</dbReference>
<dbReference type="GO" id="GO:0080032">
    <property type="term" value="F:methyl jasmonate esterase activity"/>
    <property type="evidence" value="ECO:0007669"/>
    <property type="project" value="TreeGrafter"/>
</dbReference>
<sequence length="107" mass="12128">MEGKKQQKHFVLVHGVCHGAWCWYRLQSLLEAEGHRITAIDLAASGINPKKLDELRTFSDYTQPLFEVMESIPPHEKVVLVGGMNGFCNGEISSQDFCCCFYYGYHA</sequence>
<dbReference type="GO" id="GO:0080031">
    <property type="term" value="F:methyl salicylate esterase activity"/>
    <property type="evidence" value="ECO:0007669"/>
    <property type="project" value="TreeGrafter"/>
</dbReference>
<gene>
    <name evidence="3" type="ORF">FPE_LOCUS14250</name>
</gene>
<dbReference type="InterPro" id="IPR029058">
    <property type="entry name" value="AB_hydrolase_fold"/>
</dbReference>
<feature type="domain" description="AB hydrolase-1" evidence="2">
    <location>
        <begin position="9"/>
        <end position="82"/>
    </location>
</feature>